<evidence type="ECO:0000256" key="1">
    <source>
        <dbReference type="SAM" id="Phobius"/>
    </source>
</evidence>
<dbReference type="Proteomes" id="UP000324091">
    <property type="component" value="Chromosome 22"/>
</dbReference>
<keyword evidence="2" id="KW-0808">Transferase</keyword>
<keyword evidence="3" id="KW-1185">Reference proteome</keyword>
<dbReference type="GO" id="GO:0016740">
    <property type="term" value="F:transferase activity"/>
    <property type="evidence" value="ECO:0007669"/>
    <property type="project" value="UniProtKB-KW"/>
</dbReference>
<keyword evidence="1" id="KW-0812">Transmembrane</keyword>
<comment type="caution">
    <text evidence="2">The sequence shown here is derived from an EMBL/GenBank/DDBJ whole genome shotgun (WGS) entry which is preliminary data.</text>
</comment>
<sequence length="267" mass="29835">MEGKELFSSLCVKQVLEDVEKEEEEELEDGEIFFFFVCNTLLGVWRRREGCLVFWQCQEAAKYLIKRVGHISDPVPALTDLLVDFRQTDIGGGGASALYPPPDVLAVVRSAVDALVSLTGRQILLGTSRDPESPAAQRVPTKRAAAMKQTLGDLMRMSRICRMVFATCLGSFILVIFYFQSMFQPGRIRLPFVSSIAMRRSYLRVDASTESVTQLMVDPDAPGLEYRHESQAAQVSFRLRMMKQSLCVGKTAASGASHRFLGTFYLL</sequence>
<gene>
    <name evidence="2" type="ORF">D4764_22G0006880</name>
</gene>
<accession>A0A5C6NER2</accession>
<evidence type="ECO:0000313" key="3">
    <source>
        <dbReference type="Proteomes" id="UP000324091"/>
    </source>
</evidence>
<reference evidence="2 3" key="1">
    <citation type="submission" date="2019-04" db="EMBL/GenBank/DDBJ databases">
        <title>Chromosome genome assembly for Takifugu flavidus.</title>
        <authorList>
            <person name="Xiao S."/>
        </authorList>
    </citation>
    <scope>NUCLEOTIDE SEQUENCE [LARGE SCALE GENOMIC DNA]</scope>
    <source>
        <strain evidence="2">HTHZ2018</strain>
        <tissue evidence="2">Muscle</tissue>
    </source>
</reference>
<keyword evidence="1" id="KW-0472">Membrane</keyword>
<feature type="transmembrane region" description="Helical" evidence="1">
    <location>
        <begin position="160"/>
        <end position="179"/>
    </location>
</feature>
<proteinExistence type="predicted"/>
<organism evidence="2 3">
    <name type="scientific">Takifugu flavidus</name>
    <name type="common">sansaifugu</name>
    <dbReference type="NCBI Taxonomy" id="433684"/>
    <lineage>
        <taxon>Eukaryota</taxon>
        <taxon>Metazoa</taxon>
        <taxon>Chordata</taxon>
        <taxon>Craniata</taxon>
        <taxon>Vertebrata</taxon>
        <taxon>Euteleostomi</taxon>
        <taxon>Actinopterygii</taxon>
        <taxon>Neopterygii</taxon>
        <taxon>Teleostei</taxon>
        <taxon>Neoteleostei</taxon>
        <taxon>Acanthomorphata</taxon>
        <taxon>Eupercaria</taxon>
        <taxon>Tetraodontiformes</taxon>
        <taxon>Tetradontoidea</taxon>
        <taxon>Tetraodontidae</taxon>
        <taxon>Takifugu</taxon>
    </lineage>
</organism>
<keyword evidence="1" id="KW-1133">Transmembrane helix</keyword>
<evidence type="ECO:0000313" key="2">
    <source>
        <dbReference type="EMBL" id="TWW65041.1"/>
    </source>
</evidence>
<dbReference type="EMBL" id="RHFK02000015">
    <property type="protein sequence ID" value="TWW65041.1"/>
    <property type="molecule type" value="Genomic_DNA"/>
</dbReference>
<protein>
    <submittedName>
        <fullName evidence="2">Carbohydrate sulfotransferase 11</fullName>
    </submittedName>
</protein>
<name>A0A5C6NER2_9TELE</name>
<dbReference type="AlphaFoldDB" id="A0A5C6NER2"/>